<sequence length="61" mass="6901">MKRKLIIDDFSEQLDDLSPEVKQKAVEIASELLNEDASLSPSRAIQTAIPRAEQWYIDRAG</sequence>
<dbReference type="EMBL" id="CAKLPZ010000006">
    <property type="protein sequence ID" value="CAH1002569.1"/>
    <property type="molecule type" value="Genomic_DNA"/>
</dbReference>
<evidence type="ECO:0000313" key="2">
    <source>
        <dbReference type="Proteomes" id="UP000837803"/>
    </source>
</evidence>
<protein>
    <submittedName>
        <fullName evidence="1">Uncharacterized protein</fullName>
    </submittedName>
</protein>
<accession>A0ABM9B6G3</accession>
<dbReference type="Proteomes" id="UP000837803">
    <property type="component" value="Unassembled WGS sequence"/>
</dbReference>
<name>A0ABM9B6G3_9BACT</name>
<comment type="caution">
    <text evidence="1">The sequence shown here is derived from an EMBL/GenBank/DDBJ whole genome shotgun (WGS) entry which is preliminary data.</text>
</comment>
<reference evidence="1" key="1">
    <citation type="submission" date="2021-12" db="EMBL/GenBank/DDBJ databases">
        <authorList>
            <person name="Rodrigo-Torres L."/>
            <person name="Arahal R. D."/>
            <person name="Lucena T."/>
        </authorList>
    </citation>
    <scope>NUCLEOTIDE SEQUENCE</scope>
    <source>
        <strain evidence="1">CECT 8419</strain>
    </source>
</reference>
<gene>
    <name evidence="1" type="ORF">LEM8419_03443</name>
</gene>
<evidence type="ECO:0000313" key="1">
    <source>
        <dbReference type="EMBL" id="CAH1002569.1"/>
    </source>
</evidence>
<organism evidence="1 2">
    <name type="scientific">Neolewinella maritima</name>
    <dbReference type="NCBI Taxonomy" id="1383882"/>
    <lineage>
        <taxon>Bacteria</taxon>
        <taxon>Pseudomonadati</taxon>
        <taxon>Bacteroidota</taxon>
        <taxon>Saprospiria</taxon>
        <taxon>Saprospirales</taxon>
        <taxon>Lewinellaceae</taxon>
        <taxon>Neolewinella</taxon>
    </lineage>
</organism>
<proteinExistence type="predicted"/>
<keyword evidence="2" id="KW-1185">Reference proteome</keyword>
<dbReference type="RefSeq" id="WP_238752399.1">
    <property type="nucleotide sequence ID" value="NZ_CAKLPZ010000006.1"/>
</dbReference>